<accession>A0A6G0QPA8</accession>
<dbReference type="EMBL" id="QXFY01002490">
    <property type="protein sequence ID" value="KAE9296622.1"/>
    <property type="molecule type" value="Genomic_DNA"/>
</dbReference>
<reference evidence="1 2" key="1">
    <citation type="submission" date="2018-09" db="EMBL/GenBank/DDBJ databases">
        <title>Genomic investigation of the strawberry pathogen Phytophthora fragariae indicates pathogenicity is determined by transcriptional variation in three key races.</title>
        <authorList>
            <person name="Adams T.M."/>
            <person name="Armitage A.D."/>
            <person name="Sobczyk M.K."/>
            <person name="Bates H.J."/>
            <person name="Dunwell J.M."/>
            <person name="Nellist C.F."/>
            <person name="Harrison R.J."/>
        </authorList>
    </citation>
    <scope>NUCLEOTIDE SEQUENCE [LARGE SCALE GENOMIC DNA]</scope>
    <source>
        <strain evidence="1 2">NOV-77</strain>
    </source>
</reference>
<dbReference type="AlphaFoldDB" id="A0A6G0QPA8"/>
<dbReference type="Proteomes" id="UP000486351">
    <property type="component" value="Unassembled WGS sequence"/>
</dbReference>
<gene>
    <name evidence="1" type="ORF">PF008_g23951</name>
</gene>
<name>A0A6G0QPA8_9STRA</name>
<protein>
    <submittedName>
        <fullName evidence="1">Uncharacterized protein</fullName>
    </submittedName>
</protein>
<proteinExistence type="predicted"/>
<comment type="caution">
    <text evidence="1">The sequence shown here is derived from an EMBL/GenBank/DDBJ whole genome shotgun (WGS) entry which is preliminary data.</text>
</comment>
<evidence type="ECO:0000313" key="2">
    <source>
        <dbReference type="Proteomes" id="UP000486351"/>
    </source>
</evidence>
<evidence type="ECO:0000313" key="1">
    <source>
        <dbReference type="EMBL" id="KAE9296622.1"/>
    </source>
</evidence>
<organism evidence="1 2">
    <name type="scientific">Phytophthora fragariae</name>
    <dbReference type="NCBI Taxonomy" id="53985"/>
    <lineage>
        <taxon>Eukaryota</taxon>
        <taxon>Sar</taxon>
        <taxon>Stramenopiles</taxon>
        <taxon>Oomycota</taxon>
        <taxon>Peronosporomycetes</taxon>
        <taxon>Peronosporales</taxon>
        <taxon>Peronosporaceae</taxon>
        <taxon>Phytophthora</taxon>
    </lineage>
</organism>
<sequence length="79" mass="8583">MLFWWGAKVFVLREISLGGFFCLASPQLTSGFSFSSCVCGGTCLQTKFVGMGTCILYSFNMNPGALLFFWGITTATNNS</sequence>